<dbReference type="Pfam" id="PF04985">
    <property type="entry name" value="Phage_tube"/>
    <property type="match status" value="1"/>
</dbReference>
<comment type="caution">
    <text evidence="1">The sequence shown here is derived from an EMBL/GenBank/DDBJ whole genome shotgun (WGS) entry which is preliminary data.</text>
</comment>
<dbReference type="AlphaFoldDB" id="A0A6L8LZW8"/>
<evidence type="ECO:0000313" key="1">
    <source>
        <dbReference type="EMBL" id="MYM61627.1"/>
    </source>
</evidence>
<keyword evidence="2" id="KW-1185">Reference proteome</keyword>
<dbReference type="Proteomes" id="UP000478571">
    <property type="component" value="Unassembled WGS sequence"/>
</dbReference>
<dbReference type="InterPro" id="IPR006498">
    <property type="entry name" value="Tail_tube"/>
</dbReference>
<accession>A0A6L8LZW8</accession>
<reference evidence="1 2" key="1">
    <citation type="submission" date="2020-01" db="EMBL/GenBank/DDBJ databases">
        <title>Draft Genome Sequence of Vibrio sp. strain OCN044, Isolated from a Healthy Coral at Palmyra Atoll.</title>
        <authorList>
            <person name="Videau P."/>
            <person name="Loughran R."/>
            <person name="Esquivel A."/>
            <person name="Deadmond M."/>
            <person name="Paddock B.E."/>
            <person name="Saw J.H."/>
            <person name="Ushijima B."/>
        </authorList>
    </citation>
    <scope>NUCLEOTIDE SEQUENCE [LARGE SCALE GENOMIC DNA]</scope>
    <source>
        <strain evidence="1 2">OCN044</strain>
    </source>
</reference>
<organism evidence="1 2">
    <name type="scientific">Vibrio tetraodonis subsp. pristinus</name>
    <dbReference type="NCBI Taxonomy" id="2695891"/>
    <lineage>
        <taxon>Bacteria</taxon>
        <taxon>Pseudomonadati</taxon>
        <taxon>Pseudomonadota</taxon>
        <taxon>Gammaproteobacteria</taxon>
        <taxon>Vibrionales</taxon>
        <taxon>Vibrionaceae</taxon>
        <taxon>Vibrio</taxon>
    </lineage>
</organism>
<proteinExistence type="predicted"/>
<evidence type="ECO:0008006" key="3">
    <source>
        <dbReference type="Google" id="ProtNLM"/>
    </source>
</evidence>
<protein>
    <recommendedName>
        <fullName evidence="3">Phage tail protein</fullName>
    </recommendedName>
</protein>
<dbReference type="EMBL" id="WWEU01000017">
    <property type="protein sequence ID" value="MYM61627.1"/>
    <property type="molecule type" value="Genomic_DNA"/>
</dbReference>
<dbReference type="RefSeq" id="WP_160933163.1">
    <property type="nucleotide sequence ID" value="NZ_WWEU01000017.1"/>
</dbReference>
<evidence type="ECO:0000313" key="2">
    <source>
        <dbReference type="Proteomes" id="UP000478571"/>
    </source>
</evidence>
<name>A0A6L8LZW8_9VIBR</name>
<sequence>MARIATHKKLIINNVTVTNDLASFLPPVMKKKMADRKGSLVGGKRFVKYEAPEWEAKVEGVADDVILSCMKDGKKTIVKYVEIGDDDGVPYKVEHVMTGETEFNGGESEVGGDLIQSSIKGVSVDKYRHTYNGETLTDYDIGTGDYLIGGQRHDNRLK</sequence>
<gene>
    <name evidence="1" type="ORF">GTG28_20715</name>
</gene>